<keyword evidence="3" id="KW-1003">Cell membrane</keyword>
<dbReference type="CDD" id="cd06173">
    <property type="entry name" value="MFS_MefA_like"/>
    <property type="match status" value="1"/>
</dbReference>
<evidence type="ECO:0000256" key="1">
    <source>
        <dbReference type="ARBA" id="ARBA00004651"/>
    </source>
</evidence>
<evidence type="ECO:0000256" key="7">
    <source>
        <dbReference type="SAM" id="Phobius"/>
    </source>
</evidence>
<dbReference type="InterPro" id="IPR036259">
    <property type="entry name" value="MFS_trans_sf"/>
</dbReference>
<keyword evidence="6 7" id="KW-0472">Membrane</keyword>
<feature type="transmembrane region" description="Helical" evidence="7">
    <location>
        <begin position="105"/>
        <end position="125"/>
    </location>
</feature>
<dbReference type="Gene3D" id="1.20.1250.20">
    <property type="entry name" value="MFS general substrate transporter like domains"/>
    <property type="match status" value="1"/>
</dbReference>
<organism evidence="8 9">
    <name type="scientific">Ferroacidibacillus organovorans</name>
    <dbReference type="NCBI Taxonomy" id="1765683"/>
    <lineage>
        <taxon>Bacteria</taxon>
        <taxon>Bacillati</taxon>
        <taxon>Bacillota</taxon>
        <taxon>Bacilli</taxon>
        <taxon>Bacillales</taxon>
        <taxon>Alicyclobacillaceae</taxon>
        <taxon>Ferroacidibacillus</taxon>
    </lineage>
</organism>
<feature type="transmembrane region" description="Helical" evidence="7">
    <location>
        <begin position="225"/>
        <end position="242"/>
    </location>
</feature>
<dbReference type="PANTHER" id="PTHR43266:SF2">
    <property type="entry name" value="MAJOR FACILITATOR SUPERFAMILY (MFS) PROFILE DOMAIN-CONTAINING PROTEIN"/>
    <property type="match status" value="1"/>
</dbReference>
<feature type="transmembrane region" description="Helical" evidence="7">
    <location>
        <begin position="12"/>
        <end position="38"/>
    </location>
</feature>
<evidence type="ECO:0000256" key="4">
    <source>
        <dbReference type="ARBA" id="ARBA00022692"/>
    </source>
</evidence>
<comment type="caution">
    <text evidence="8">The sequence shown here is derived from an EMBL/GenBank/DDBJ whole genome shotgun (WGS) entry which is preliminary data.</text>
</comment>
<comment type="subcellular location">
    <subcellularLocation>
        <location evidence="1">Cell membrane</location>
        <topology evidence="1">Multi-pass membrane protein</topology>
    </subcellularLocation>
</comment>
<feature type="transmembrane region" description="Helical" evidence="7">
    <location>
        <begin position="379"/>
        <end position="398"/>
    </location>
</feature>
<accession>A0A101XS38</accession>
<sequence>MDEKHPPLRRFIIILGSGVGVSSIGDFMYLVAINILVIDTTHSAAAVAGLWAVSRIAALLVGPWAGSVTDRLSKRRLLILIELILIEPIRAALIASLPFAPTLAWIYVILFCLGICGTFFGNAFLPYQTRLIPDVARKRFNALTSTLRYSAFVTGPALAGLLMIRGNPVLPLEIDAVSFLLSALSFLLLPRVEEGSGAPKRSGVWRVVVADWREAFAILRANRRFFILFALNAAIGVFALTADTQEVVFARQALHLGQLGYSMLVEFAGVGFVAGSLIMMILSKRAKLSWLISSGRLLHVAGYLLFALAHSFWLAAFGLIVLGIFGSAASVGFTTYTQAMIPTSHMGRVNNVMTPPLQVMNLLFILLGGAAATAFGVRSVMVCMALLMVAAASVMVGVTRNG</sequence>
<feature type="transmembrane region" description="Helical" evidence="7">
    <location>
        <begin position="262"/>
        <end position="281"/>
    </location>
</feature>
<dbReference type="EMBL" id="LPVJ01000014">
    <property type="protein sequence ID" value="KUO96518.1"/>
    <property type="molecule type" value="Genomic_DNA"/>
</dbReference>
<evidence type="ECO:0000256" key="6">
    <source>
        <dbReference type="ARBA" id="ARBA00023136"/>
    </source>
</evidence>
<dbReference type="PANTHER" id="PTHR43266">
    <property type="entry name" value="MACROLIDE-EFFLUX PROTEIN"/>
    <property type="match status" value="1"/>
</dbReference>
<evidence type="ECO:0000256" key="2">
    <source>
        <dbReference type="ARBA" id="ARBA00022448"/>
    </source>
</evidence>
<evidence type="ECO:0000256" key="5">
    <source>
        <dbReference type="ARBA" id="ARBA00022989"/>
    </source>
</evidence>
<evidence type="ECO:0008006" key="10">
    <source>
        <dbReference type="Google" id="ProtNLM"/>
    </source>
</evidence>
<feature type="transmembrane region" description="Helical" evidence="7">
    <location>
        <begin position="357"/>
        <end position="373"/>
    </location>
</feature>
<dbReference type="InterPro" id="IPR011701">
    <property type="entry name" value="MFS"/>
</dbReference>
<feature type="transmembrane region" description="Helical" evidence="7">
    <location>
        <begin position="44"/>
        <end position="65"/>
    </location>
</feature>
<dbReference type="AlphaFoldDB" id="A0A101XS38"/>
<dbReference type="Proteomes" id="UP000053557">
    <property type="component" value="Unassembled WGS sequence"/>
</dbReference>
<dbReference type="GO" id="GO:0022857">
    <property type="term" value="F:transmembrane transporter activity"/>
    <property type="evidence" value="ECO:0007669"/>
    <property type="project" value="InterPro"/>
</dbReference>
<protein>
    <recommendedName>
        <fullName evidence="10">Major facilitator superfamily (MFS) profile domain-containing protein</fullName>
    </recommendedName>
</protein>
<feature type="transmembrane region" description="Helical" evidence="7">
    <location>
        <begin position="288"/>
        <end position="306"/>
    </location>
</feature>
<feature type="transmembrane region" description="Helical" evidence="7">
    <location>
        <begin position="77"/>
        <end position="99"/>
    </location>
</feature>
<keyword evidence="4 7" id="KW-0812">Transmembrane</keyword>
<dbReference type="SUPFAM" id="SSF103473">
    <property type="entry name" value="MFS general substrate transporter"/>
    <property type="match status" value="1"/>
</dbReference>
<keyword evidence="9" id="KW-1185">Reference proteome</keyword>
<gene>
    <name evidence="8" type="ORF">ATW55_01295</name>
</gene>
<keyword evidence="2" id="KW-0813">Transport</keyword>
<evidence type="ECO:0000313" key="8">
    <source>
        <dbReference type="EMBL" id="KUO96518.1"/>
    </source>
</evidence>
<evidence type="ECO:0000256" key="3">
    <source>
        <dbReference type="ARBA" id="ARBA00022475"/>
    </source>
</evidence>
<feature type="transmembrane region" description="Helical" evidence="7">
    <location>
        <begin position="312"/>
        <end position="336"/>
    </location>
</feature>
<name>A0A101XS38_9BACL</name>
<dbReference type="Pfam" id="PF07690">
    <property type="entry name" value="MFS_1"/>
    <property type="match status" value="1"/>
</dbReference>
<evidence type="ECO:0000313" key="9">
    <source>
        <dbReference type="Proteomes" id="UP000053557"/>
    </source>
</evidence>
<reference evidence="8 9" key="1">
    <citation type="submission" date="2015-12" db="EMBL/GenBank/DDBJ databases">
        <title>Draft genome sequence of Acidibacillus ferrooxidans ITV001, isolated from a chalcopyrite acid mine drainage site in Brazil.</title>
        <authorList>
            <person name="Dall'Agnol H."/>
            <person name="Nancucheo I."/>
            <person name="Johnson B."/>
            <person name="Oliveira R."/>
            <person name="Leite L."/>
            <person name="Pylro V."/>
            <person name="Nunes G.L."/>
            <person name="Tzotzos G."/>
            <person name="Fernandes G.R."/>
            <person name="Dutra J."/>
            <person name="Orellana S.C."/>
            <person name="Oliveira G."/>
        </authorList>
    </citation>
    <scope>NUCLEOTIDE SEQUENCE [LARGE SCALE GENOMIC DNA]</scope>
    <source>
        <strain evidence="9">ITV01</strain>
    </source>
</reference>
<dbReference type="GO" id="GO:0005886">
    <property type="term" value="C:plasma membrane"/>
    <property type="evidence" value="ECO:0007669"/>
    <property type="project" value="UniProtKB-SubCell"/>
</dbReference>
<keyword evidence="5 7" id="KW-1133">Transmembrane helix</keyword>
<proteinExistence type="predicted"/>